<dbReference type="Proteomes" id="UP001156102">
    <property type="component" value="Unassembled WGS sequence"/>
</dbReference>
<comment type="caution">
    <text evidence="1">The sequence shown here is derived from an EMBL/GenBank/DDBJ whole genome shotgun (WGS) entry which is preliminary data.</text>
</comment>
<keyword evidence="2" id="KW-1185">Reference proteome</keyword>
<dbReference type="RefSeq" id="WP_254759116.1">
    <property type="nucleotide sequence ID" value="NZ_JANCLT010000005.1"/>
</dbReference>
<name>A0AA41XAD6_9BACI</name>
<protein>
    <submittedName>
        <fullName evidence="1">Cold-shock protein</fullName>
    </submittedName>
</protein>
<dbReference type="EMBL" id="JANCLT010000005">
    <property type="protein sequence ID" value="MCP8969203.1"/>
    <property type="molecule type" value="Genomic_DNA"/>
</dbReference>
<evidence type="ECO:0000313" key="1">
    <source>
        <dbReference type="EMBL" id="MCP8969203.1"/>
    </source>
</evidence>
<reference evidence="1" key="1">
    <citation type="submission" date="2022-07" db="EMBL/GenBank/DDBJ databases">
        <authorList>
            <person name="Li W.-J."/>
            <person name="Deng Q.-Q."/>
        </authorList>
    </citation>
    <scope>NUCLEOTIDE SEQUENCE</scope>
    <source>
        <strain evidence="1">SYSU M60031</strain>
    </source>
</reference>
<dbReference type="Pfam" id="PF14169">
    <property type="entry name" value="YdjO"/>
    <property type="match status" value="1"/>
</dbReference>
<dbReference type="InterPro" id="IPR025916">
    <property type="entry name" value="YdjO"/>
</dbReference>
<organism evidence="1 2">
    <name type="scientific">Ectobacillus ponti</name>
    <dbReference type="NCBI Taxonomy" id="2961894"/>
    <lineage>
        <taxon>Bacteria</taxon>
        <taxon>Bacillati</taxon>
        <taxon>Bacillota</taxon>
        <taxon>Bacilli</taxon>
        <taxon>Bacillales</taxon>
        <taxon>Bacillaceae</taxon>
        <taxon>Ectobacillus</taxon>
    </lineage>
</organism>
<sequence length="63" mass="7269">MYWSRKKKQQQEVQEVATAVWECEAESCAGWMRKNYSLENHPACPLCGTKMTSGERMLVDLSN</sequence>
<proteinExistence type="predicted"/>
<dbReference type="AlphaFoldDB" id="A0AA41XAD6"/>
<accession>A0AA41XAD6</accession>
<gene>
    <name evidence="1" type="ORF">NK662_11685</name>
</gene>
<evidence type="ECO:0000313" key="2">
    <source>
        <dbReference type="Proteomes" id="UP001156102"/>
    </source>
</evidence>